<organism evidence="2 3">
    <name type="scientific">Rhodococcus artemisiae</name>
    <dbReference type="NCBI Taxonomy" id="714159"/>
    <lineage>
        <taxon>Bacteria</taxon>
        <taxon>Bacillati</taxon>
        <taxon>Actinomycetota</taxon>
        <taxon>Actinomycetes</taxon>
        <taxon>Mycobacteriales</taxon>
        <taxon>Nocardiaceae</taxon>
        <taxon>Rhodococcus</taxon>
    </lineage>
</organism>
<reference evidence="2 3" key="1">
    <citation type="submission" date="2023-07" db="EMBL/GenBank/DDBJ databases">
        <authorList>
            <person name="Girao M."/>
            <person name="Carvalho M.F."/>
        </authorList>
    </citation>
    <scope>NUCLEOTIDE SEQUENCE [LARGE SCALE GENOMIC DNA]</scope>
    <source>
        <strain evidence="2 3">YIM65754</strain>
    </source>
</reference>
<sequence length="268" mass="27361">MGEVAEFPIGEDAVDGSGEQSRAERIEALRRRISAVPTKGEASAPTPAHSPVERLLPVPEPLTELLPRGGLVRGTVVSVSGSASLLLGMVAAVTAAGGHAAVIGQRRLGLLAAAEMGARLSRVAVIPDPGSDPVEVAAVLLDGLDLVVLGLGGMSVPPARARVVAARVRSKGAVLVVTDGHWNGAQVRLEAQVSGYEGLTGPGRARLCGTRLSVRALGRAAVPRTARIDVCAEPGGVRWASGERRRADAVSNIAVSSTDAASNLEVAR</sequence>
<dbReference type="EMBL" id="JAUTXY010000003">
    <property type="protein sequence ID" value="MEE2057408.1"/>
    <property type="molecule type" value="Genomic_DNA"/>
</dbReference>
<evidence type="ECO:0000313" key="3">
    <source>
        <dbReference type="Proteomes" id="UP001336020"/>
    </source>
</evidence>
<evidence type="ECO:0000313" key="2">
    <source>
        <dbReference type="EMBL" id="MEE2057408.1"/>
    </source>
</evidence>
<accession>A0ABU7L7A4</accession>
<feature type="region of interest" description="Disordered" evidence="1">
    <location>
        <begin position="35"/>
        <end position="54"/>
    </location>
</feature>
<evidence type="ECO:0000256" key="1">
    <source>
        <dbReference type="SAM" id="MobiDB-lite"/>
    </source>
</evidence>
<dbReference type="RefSeq" id="WP_330133075.1">
    <property type="nucleotide sequence ID" value="NZ_JAUTXY010000003.1"/>
</dbReference>
<feature type="region of interest" description="Disordered" evidence="1">
    <location>
        <begin position="1"/>
        <end position="22"/>
    </location>
</feature>
<keyword evidence="3" id="KW-1185">Reference proteome</keyword>
<gene>
    <name evidence="2" type="ORF">Q7514_07685</name>
</gene>
<comment type="caution">
    <text evidence="2">The sequence shown here is derived from an EMBL/GenBank/DDBJ whole genome shotgun (WGS) entry which is preliminary data.</text>
</comment>
<dbReference type="Proteomes" id="UP001336020">
    <property type="component" value="Unassembled WGS sequence"/>
</dbReference>
<name>A0ABU7L7A4_9NOCA</name>
<proteinExistence type="predicted"/>
<protein>
    <submittedName>
        <fullName evidence="2">Uncharacterized protein</fullName>
    </submittedName>
</protein>